<gene>
    <name evidence="1" type="ORF">SAMN02746098_01973</name>
</gene>
<evidence type="ECO:0000313" key="2">
    <source>
        <dbReference type="Proteomes" id="UP000183954"/>
    </source>
</evidence>
<name>A0A1M5XEH9_9FIRM</name>
<proteinExistence type="predicted"/>
<dbReference type="EMBL" id="FQXJ01000006">
    <property type="protein sequence ID" value="SHH98257.1"/>
    <property type="molecule type" value="Genomic_DNA"/>
</dbReference>
<keyword evidence="2" id="KW-1185">Reference proteome</keyword>
<sequence>MYADSINNHYCSIINNHLGTARTQKTTSSTTKTMQILLTISCEF</sequence>
<organism evidence="1 2">
    <name type="scientific">Desulfosporosinus lacus DSM 15449</name>
    <dbReference type="NCBI Taxonomy" id="1121420"/>
    <lineage>
        <taxon>Bacteria</taxon>
        <taxon>Bacillati</taxon>
        <taxon>Bacillota</taxon>
        <taxon>Clostridia</taxon>
        <taxon>Eubacteriales</taxon>
        <taxon>Desulfitobacteriaceae</taxon>
        <taxon>Desulfosporosinus</taxon>
    </lineage>
</organism>
<accession>A0A1M5XEH9</accession>
<dbReference type="AlphaFoldDB" id="A0A1M5XEH9"/>
<evidence type="ECO:0000313" key="1">
    <source>
        <dbReference type="EMBL" id="SHH98257.1"/>
    </source>
</evidence>
<protein>
    <submittedName>
        <fullName evidence="1">Uncharacterized protein</fullName>
    </submittedName>
</protein>
<dbReference type="Proteomes" id="UP000183954">
    <property type="component" value="Unassembled WGS sequence"/>
</dbReference>
<reference evidence="2" key="1">
    <citation type="submission" date="2016-11" db="EMBL/GenBank/DDBJ databases">
        <authorList>
            <person name="Varghese N."/>
            <person name="Submissions S."/>
        </authorList>
    </citation>
    <scope>NUCLEOTIDE SEQUENCE [LARGE SCALE GENOMIC DNA]</scope>
    <source>
        <strain evidence="2">DSM 15449</strain>
    </source>
</reference>